<evidence type="ECO:0000256" key="1">
    <source>
        <dbReference type="ARBA" id="ARBA00022786"/>
    </source>
</evidence>
<dbReference type="Proteomes" id="UP001174909">
    <property type="component" value="Unassembled WGS sequence"/>
</dbReference>
<dbReference type="Pfam" id="PF00443">
    <property type="entry name" value="UCH"/>
    <property type="match status" value="1"/>
</dbReference>
<feature type="compositionally biased region" description="Low complexity" evidence="3">
    <location>
        <begin position="333"/>
        <end position="348"/>
    </location>
</feature>
<gene>
    <name evidence="5" type="ORF">GBAR_LOCUS29716</name>
</gene>
<dbReference type="SUPFAM" id="SSF54001">
    <property type="entry name" value="Cysteine proteinases"/>
    <property type="match status" value="1"/>
</dbReference>
<keyword evidence="1" id="KW-0833">Ubl conjugation pathway</keyword>
<reference evidence="5" key="1">
    <citation type="submission" date="2023-03" db="EMBL/GenBank/DDBJ databases">
        <authorList>
            <person name="Steffen K."/>
            <person name="Cardenas P."/>
        </authorList>
    </citation>
    <scope>NUCLEOTIDE SEQUENCE</scope>
</reference>
<evidence type="ECO:0000313" key="6">
    <source>
        <dbReference type="Proteomes" id="UP001174909"/>
    </source>
</evidence>
<keyword evidence="6" id="KW-1185">Reference proteome</keyword>
<sequence>MQALFVQFQHSSQSALPPDHLREALARCYQEQHRFQLGIMDDAAECFEKILEQIHFHLTGSDDLDSCSAAHCLSHQKCSLSVLEMTECQCGETSEPLAFVQFVHYISAPSLGAAAKKEKKQGGGYSLGDGEMFGRLVRVVSGEGEWRECETCHKKSPVKKMLLNNPDLVCIGMIWDSDQPNIDDIMSVVQSVGIFVRVSDIFHRVMSEAGSKEYCLSGMVAYYGHHYCTFCYHTVLRQWGFFDDANFRTIGSNWADVVELCRKAHYQPLLLVYSDPFADKIVMTTAPVQVTRVVATETKTKSLTPVTEEASEISADTRKTSDNKPLTNSGPHSETGGSQSSSVRSQLSNGTYYRT</sequence>
<dbReference type="PANTHER" id="PTHR22975">
    <property type="entry name" value="UBIQUITIN SPECIFIC PROTEINASE"/>
    <property type="match status" value="1"/>
</dbReference>
<feature type="compositionally biased region" description="Polar residues" evidence="3">
    <location>
        <begin position="323"/>
        <end position="332"/>
    </location>
</feature>
<proteinExistence type="predicted"/>
<dbReference type="Gene3D" id="3.90.70.10">
    <property type="entry name" value="Cysteine proteinases"/>
    <property type="match status" value="1"/>
</dbReference>
<dbReference type="EMBL" id="CASHTH010004181">
    <property type="protein sequence ID" value="CAI8054451.1"/>
    <property type="molecule type" value="Genomic_DNA"/>
</dbReference>
<dbReference type="InterPro" id="IPR052398">
    <property type="entry name" value="Ubiquitin_hydrolase_53/54"/>
</dbReference>
<dbReference type="GO" id="GO:0004843">
    <property type="term" value="F:cysteine-type deubiquitinase activity"/>
    <property type="evidence" value="ECO:0007669"/>
    <property type="project" value="InterPro"/>
</dbReference>
<dbReference type="InterPro" id="IPR038765">
    <property type="entry name" value="Papain-like_cys_pep_sf"/>
</dbReference>
<accession>A0AA35TVE6</accession>
<dbReference type="PROSITE" id="PS50235">
    <property type="entry name" value="USP_3"/>
    <property type="match status" value="1"/>
</dbReference>
<feature type="region of interest" description="Disordered" evidence="3">
    <location>
        <begin position="304"/>
        <end position="355"/>
    </location>
</feature>
<name>A0AA35TVE6_GEOBA</name>
<dbReference type="PANTHER" id="PTHR22975:SF9">
    <property type="entry name" value="ECHINUS SPLICE FORM 3"/>
    <property type="match status" value="1"/>
</dbReference>
<dbReference type="InterPro" id="IPR028889">
    <property type="entry name" value="USP"/>
</dbReference>
<feature type="non-terminal residue" evidence="5">
    <location>
        <position position="355"/>
    </location>
</feature>
<evidence type="ECO:0000259" key="4">
    <source>
        <dbReference type="PROSITE" id="PS50235"/>
    </source>
</evidence>
<dbReference type="AlphaFoldDB" id="A0AA35TVE6"/>
<evidence type="ECO:0000256" key="3">
    <source>
        <dbReference type="SAM" id="MobiDB-lite"/>
    </source>
</evidence>
<dbReference type="InterPro" id="IPR001394">
    <property type="entry name" value="Peptidase_C19_UCH"/>
</dbReference>
<evidence type="ECO:0000256" key="2">
    <source>
        <dbReference type="ARBA" id="ARBA00022801"/>
    </source>
</evidence>
<organism evidence="5 6">
    <name type="scientific">Geodia barretti</name>
    <name type="common">Barrett's horny sponge</name>
    <dbReference type="NCBI Taxonomy" id="519541"/>
    <lineage>
        <taxon>Eukaryota</taxon>
        <taxon>Metazoa</taxon>
        <taxon>Porifera</taxon>
        <taxon>Demospongiae</taxon>
        <taxon>Heteroscleromorpha</taxon>
        <taxon>Tetractinellida</taxon>
        <taxon>Astrophorina</taxon>
        <taxon>Geodiidae</taxon>
        <taxon>Geodia</taxon>
    </lineage>
</organism>
<dbReference type="GO" id="GO:0016579">
    <property type="term" value="P:protein deubiquitination"/>
    <property type="evidence" value="ECO:0007669"/>
    <property type="project" value="InterPro"/>
</dbReference>
<feature type="domain" description="USP" evidence="4">
    <location>
        <begin position="1"/>
        <end position="276"/>
    </location>
</feature>
<keyword evidence="2 5" id="KW-0378">Hydrolase</keyword>
<comment type="caution">
    <text evidence="5">The sequence shown here is derived from an EMBL/GenBank/DDBJ whole genome shotgun (WGS) entry which is preliminary data.</text>
</comment>
<evidence type="ECO:0000313" key="5">
    <source>
        <dbReference type="EMBL" id="CAI8054451.1"/>
    </source>
</evidence>
<protein>
    <submittedName>
        <fullName evidence="5">Inactive ubiquitin carboxyl-terminal hydrolase 54</fullName>
    </submittedName>
</protein>